<name>A0A0B6ZUK2_9EUPU</name>
<accession>A0A0B6ZUK2</accession>
<proteinExistence type="predicted"/>
<sequence>MFLYKLLFIKMGVANVDWSINNMAAITKMYDVTGLMADLALQNTVRKKVLSCFTLYKLVDVYEERTTS</sequence>
<dbReference type="AlphaFoldDB" id="A0A0B6ZUK2"/>
<protein>
    <submittedName>
        <fullName evidence="1">Uncharacterized protein</fullName>
    </submittedName>
</protein>
<reference evidence="1" key="1">
    <citation type="submission" date="2014-12" db="EMBL/GenBank/DDBJ databases">
        <title>Insight into the proteome of Arion vulgaris.</title>
        <authorList>
            <person name="Aradska J."/>
            <person name="Bulat T."/>
            <person name="Smidak R."/>
            <person name="Sarate P."/>
            <person name="Gangsoo J."/>
            <person name="Sialana F."/>
            <person name="Bilban M."/>
            <person name="Lubec G."/>
        </authorList>
    </citation>
    <scope>NUCLEOTIDE SEQUENCE</scope>
    <source>
        <tissue evidence="1">Skin</tissue>
    </source>
</reference>
<gene>
    <name evidence="1" type="primary">ORF80787</name>
</gene>
<organism evidence="1">
    <name type="scientific">Arion vulgaris</name>
    <dbReference type="NCBI Taxonomy" id="1028688"/>
    <lineage>
        <taxon>Eukaryota</taxon>
        <taxon>Metazoa</taxon>
        <taxon>Spiralia</taxon>
        <taxon>Lophotrochozoa</taxon>
        <taxon>Mollusca</taxon>
        <taxon>Gastropoda</taxon>
        <taxon>Heterobranchia</taxon>
        <taxon>Euthyneura</taxon>
        <taxon>Panpulmonata</taxon>
        <taxon>Eupulmonata</taxon>
        <taxon>Stylommatophora</taxon>
        <taxon>Helicina</taxon>
        <taxon>Arionoidea</taxon>
        <taxon>Arionidae</taxon>
        <taxon>Arion</taxon>
    </lineage>
</organism>
<dbReference type="EMBL" id="HACG01025157">
    <property type="protein sequence ID" value="CEK72022.1"/>
    <property type="molecule type" value="Transcribed_RNA"/>
</dbReference>
<evidence type="ECO:0000313" key="1">
    <source>
        <dbReference type="EMBL" id="CEK72022.1"/>
    </source>
</evidence>